<dbReference type="InterPro" id="IPR002477">
    <property type="entry name" value="Peptidoglycan-bd-like"/>
</dbReference>
<proteinExistence type="predicted"/>
<dbReference type="PANTHER" id="PTHR30163">
    <property type="entry name" value="MEMBRANE-BOUND LYTIC MUREIN TRANSGLYCOSYLASE B"/>
    <property type="match status" value="1"/>
</dbReference>
<dbReference type="InterPro" id="IPR011970">
    <property type="entry name" value="MltB_2"/>
</dbReference>
<dbReference type="Proteomes" id="UP000709466">
    <property type="component" value="Unassembled WGS sequence"/>
</dbReference>
<feature type="domain" description="Transglycosylase SLT" evidence="3">
    <location>
        <begin position="25"/>
        <end position="316"/>
    </location>
</feature>
<dbReference type="Gene3D" id="1.10.101.10">
    <property type="entry name" value="PGBD-like superfamily/PGBD"/>
    <property type="match status" value="1"/>
</dbReference>
<comment type="caution">
    <text evidence="4">The sequence shown here is derived from an EMBL/GenBank/DDBJ whole genome shotgun (WGS) entry which is preliminary data.</text>
</comment>
<keyword evidence="1" id="KW-0732">Signal</keyword>
<dbReference type="Pfam" id="PF01471">
    <property type="entry name" value="PG_binding_1"/>
    <property type="match status" value="1"/>
</dbReference>
<evidence type="ECO:0000259" key="3">
    <source>
        <dbReference type="Pfam" id="PF13406"/>
    </source>
</evidence>
<evidence type="ECO:0000313" key="5">
    <source>
        <dbReference type="Proteomes" id="UP000709466"/>
    </source>
</evidence>
<dbReference type="CDD" id="cd13399">
    <property type="entry name" value="Slt35-like"/>
    <property type="match status" value="1"/>
</dbReference>
<dbReference type="InterPro" id="IPR036366">
    <property type="entry name" value="PGBDSf"/>
</dbReference>
<dbReference type="Pfam" id="PF13406">
    <property type="entry name" value="SLT_2"/>
    <property type="match status" value="1"/>
</dbReference>
<evidence type="ECO:0000259" key="2">
    <source>
        <dbReference type="Pfam" id="PF01471"/>
    </source>
</evidence>
<dbReference type="SUPFAM" id="SSF47090">
    <property type="entry name" value="PGBD-like"/>
    <property type="match status" value="1"/>
</dbReference>
<evidence type="ECO:0000313" key="4">
    <source>
        <dbReference type="EMBL" id="NIY73226.1"/>
    </source>
</evidence>
<name>A0ABX0VZ38_9RHOB</name>
<dbReference type="EMBL" id="JAATOP010000008">
    <property type="protein sequence ID" value="NIY73226.1"/>
    <property type="molecule type" value="Genomic_DNA"/>
</dbReference>
<dbReference type="RefSeq" id="WP_167638614.1">
    <property type="nucleotide sequence ID" value="NZ_JAATOP010000008.1"/>
</dbReference>
<dbReference type="InterPro" id="IPR023346">
    <property type="entry name" value="Lysozyme-like_dom_sf"/>
</dbReference>
<dbReference type="NCBIfam" id="TIGR02283">
    <property type="entry name" value="MltB_2"/>
    <property type="match status" value="1"/>
</dbReference>
<protein>
    <submittedName>
        <fullName evidence="4">Lytic murein transglycosylase</fullName>
    </submittedName>
</protein>
<feature type="signal peptide" evidence="1">
    <location>
        <begin position="1"/>
        <end position="21"/>
    </location>
</feature>
<dbReference type="PANTHER" id="PTHR30163:SF8">
    <property type="entry name" value="LYTIC MUREIN TRANSGLYCOSYLASE"/>
    <property type="match status" value="1"/>
</dbReference>
<dbReference type="Gene3D" id="1.10.8.350">
    <property type="entry name" value="Bacterial muramidase"/>
    <property type="match status" value="1"/>
</dbReference>
<dbReference type="InterPro" id="IPR031304">
    <property type="entry name" value="SLT_2"/>
</dbReference>
<dbReference type="InterPro" id="IPR043426">
    <property type="entry name" value="MltB-like"/>
</dbReference>
<dbReference type="Gene3D" id="1.10.530.10">
    <property type="match status" value="1"/>
</dbReference>
<evidence type="ECO:0000256" key="1">
    <source>
        <dbReference type="SAM" id="SignalP"/>
    </source>
</evidence>
<accession>A0ABX0VZ38</accession>
<dbReference type="SUPFAM" id="SSF53955">
    <property type="entry name" value="Lysozyme-like"/>
    <property type="match status" value="1"/>
</dbReference>
<sequence length="394" mass="43500">MPFSRRSLLAALAVFPTFAHAQSGFDAWVSAFKSRARSRGIRQDWLDVAFANVRYNSDVVERDRNQAEFNRQIWEYLDLVVSDSRVSNGREAYRRQLNTLGRIEATYGVPANIVAAIWGMESAYGTRRGDVPVIEALATLAYDGRRGRFFETQLMAALRILQAGNVAPAQFTGSWAGAMGHTQFIPTSFEAYAVDFDGDGRRNVWSDDPTDALASTASYLSRFNWRRGVPWAVEVLLPRTFDFSQSDRSVSRMPSEWAQQGVVGTNRQPVPDYGSAGILTPAGASGVALMTFANFRTIERYNNSEAYVMGVGHLADRIAGGGPFVASWPRGDRSLTSAEAADMQRRLNAMGYDAGPVDGKPGSQTRSALRNWQRNVGLPADGRPSLLMLRYLRG</sequence>
<gene>
    <name evidence="4" type="ORF">HCZ30_12400</name>
</gene>
<organism evidence="4 5">
    <name type="scientific">Marivivens donghaensis</name>
    <dbReference type="NCBI Taxonomy" id="1699413"/>
    <lineage>
        <taxon>Bacteria</taxon>
        <taxon>Pseudomonadati</taxon>
        <taxon>Pseudomonadota</taxon>
        <taxon>Alphaproteobacteria</taxon>
        <taxon>Rhodobacterales</taxon>
        <taxon>Paracoccaceae</taxon>
        <taxon>Marivivens group</taxon>
        <taxon>Marivivens</taxon>
    </lineage>
</organism>
<feature type="domain" description="Peptidoglycan binding-like" evidence="2">
    <location>
        <begin position="338"/>
        <end position="385"/>
    </location>
</feature>
<dbReference type="InterPro" id="IPR036365">
    <property type="entry name" value="PGBD-like_sf"/>
</dbReference>
<reference evidence="4 5" key="1">
    <citation type="submission" date="2020-03" db="EMBL/GenBank/DDBJ databases">
        <title>Bacterial isolates of synthetic phycosphere.</title>
        <authorList>
            <person name="Fu H."/>
            <person name="Moran M.A."/>
        </authorList>
    </citation>
    <scope>NUCLEOTIDE SEQUENCE [LARGE SCALE GENOMIC DNA]</scope>
    <source>
        <strain evidence="4 5">HF1</strain>
    </source>
</reference>
<keyword evidence="5" id="KW-1185">Reference proteome</keyword>
<feature type="chain" id="PRO_5047465225" evidence="1">
    <location>
        <begin position="22"/>
        <end position="394"/>
    </location>
</feature>